<evidence type="ECO:0008006" key="4">
    <source>
        <dbReference type="Google" id="ProtNLM"/>
    </source>
</evidence>
<keyword evidence="3" id="KW-1185">Reference proteome</keyword>
<evidence type="ECO:0000256" key="1">
    <source>
        <dbReference type="SAM" id="MobiDB-lite"/>
    </source>
</evidence>
<feature type="region of interest" description="Disordered" evidence="1">
    <location>
        <begin position="103"/>
        <end position="140"/>
    </location>
</feature>
<dbReference type="Proteomes" id="UP000614047">
    <property type="component" value="Unassembled WGS sequence"/>
</dbReference>
<comment type="caution">
    <text evidence="2">The sequence shown here is derived from an EMBL/GenBank/DDBJ whole genome shotgun (WGS) entry which is preliminary data.</text>
</comment>
<dbReference type="InterPro" id="IPR029058">
    <property type="entry name" value="AB_hydrolase_fold"/>
</dbReference>
<protein>
    <recommendedName>
        <fullName evidence="4">Alpha/beta hydrolase</fullName>
    </recommendedName>
</protein>
<dbReference type="AlphaFoldDB" id="A0A931DM00"/>
<proteinExistence type="predicted"/>
<sequence>MTPGTLVLLHPPYACSGAWGDVPEALRADGLDVVAPDVPDSSGPRYVARASLVISATAATAPLVLVARGGAGPLLPAVALAQRAAHRAVGGYVFVDAELPRPQHAQRHDHGGQPIPVPPDWPEAPCGYLRTLDAGDAGDDTGQAVREARLRGWPTAERVPAPDLARSLADLISAL</sequence>
<accession>A0A931DM00</accession>
<reference evidence="2" key="1">
    <citation type="submission" date="2020-11" db="EMBL/GenBank/DDBJ databases">
        <title>Sequencing the genomes of 1000 actinobacteria strains.</title>
        <authorList>
            <person name="Klenk H.-P."/>
        </authorList>
    </citation>
    <scope>NUCLEOTIDE SEQUENCE</scope>
    <source>
        <strain evidence="2">DSM 43175</strain>
    </source>
</reference>
<organism evidence="2 3">
    <name type="scientific">Actinomadura viridis</name>
    <dbReference type="NCBI Taxonomy" id="58110"/>
    <lineage>
        <taxon>Bacteria</taxon>
        <taxon>Bacillati</taxon>
        <taxon>Actinomycetota</taxon>
        <taxon>Actinomycetes</taxon>
        <taxon>Streptosporangiales</taxon>
        <taxon>Thermomonosporaceae</taxon>
        <taxon>Actinomadura</taxon>
    </lineage>
</organism>
<dbReference type="EMBL" id="JADOUA010000001">
    <property type="protein sequence ID" value="MBG6091972.1"/>
    <property type="molecule type" value="Genomic_DNA"/>
</dbReference>
<gene>
    <name evidence="2" type="ORF">IW256_006085</name>
</gene>
<dbReference type="SUPFAM" id="SSF53474">
    <property type="entry name" value="alpha/beta-Hydrolases"/>
    <property type="match status" value="1"/>
</dbReference>
<evidence type="ECO:0000313" key="3">
    <source>
        <dbReference type="Proteomes" id="UP000614047"/>
    </source>
</evidence>
<evidence type="ECO:0000313" key="2">
    <source>
        <dbReference type="EMBL" id="MBG6091972.1"/>
    </source>
</evidence>
<dbReference type="RefSeq" id="WP_197014224.1">
    <property type="nucleotide sequence ID" value="NZ_BAABES010000002.1"/>
</dbReference>
<name>A0A931DM00_9ACTN</name>